<keyword evidence="1" id="KW-0479">Metal-binding</keyword>
<dbReference type="Gene3D" id="6.10.140.2220">
    <property type="match status" value="1"/>
</dbReference>
<dbReference type="Proteomes" id="UP000308197">
    <property type="component" value="Unassembled WGS sequence"/>
</dbReference>
<evidence type="ECO:0000256" key="3">
    <source>
        <dbReference type="ARBA" id="ARBA00022833"/>
    </source>
</evidence>
<keyword evidence="7" id="KW-1185">Reference proteome</keyword>
<dbReference type="EMBL" id="ML211133">
    <property type="protein sequence ID" value="TFK87933.1"/>
    <property type="molecule type" value="Genomic_DNA"/>
</dbReference>
<dbReference type="Pfam" id="PF01753">
    <property type="entry name" value="zf-MYND"/>
    <property type="match status" value="1"/>
</dbReference>
<evidence type="ECO:0000256" key="4">
    <source>
        <dbReference type="PROSITE-ProRule" id="PRU00134"/>
    </source>
</evidence>
<feature type="domain" description="MYND-type" evidence="5">
    <location>
        <begin position="18"/>
        <end position="60"/>
    </location>
</feature>
<keyword evidence="3" id="KW-0862">Zinc</keyword>
<reference evidence="6 7" key="1">
    <citation type="journal article" date="2019" name="Nat. Ecol. Evol.">
        <title>Megaphylogeny resolves global patterns of mushroom evolution.</title>
        <authorList>
            <person name="Varga T."/>
            <person name="Krizsan K."/>
            <person name="Foldi C."/>
            <person name="Dima B."/>
            <person name="Sanchez-Garcia M."/>
            <person name="Sanchez-Ramirez S."/>
            <person name="Szollosi G.J."/>
            <person name="Szarkandi J.G."/>
            <person name="Papp V."/>
            <person name="Albert L."/>
            <person name="Andreopoulos W."/>
            <person name="Angelini C."/>
            <person name="Antonin V."/>
            <person name="Barry K.W."/>
            <person name="Bougher N.L."/>
            <person name="Buchanan P."/>
            <person name="Buyck B."/>
            <person name="Bense V."/>
            <person name="Catcheside P."/>
            <person name="Chovatia M."/>
            <person name="Cooper J."/>
            <person name="Damon W."/>
            <person name="Desjardin D."/>
            <person name="Finy P."/>
            <person name="Geml J."/>
            <person name="Haridas S."/>
            <person name="Hughes K."/>
            <person name="Justo A."/>
            <person name="Karasinski D."/>
            <person name="Kautmanova I."/>
            <person name="Kiss B."/>
            <person name="Kocsube S."/>
            <person name="Kotiranta H."/>
            <person name="LaButti K.M."/>
            <person name="Lechner B.E."/>
            <person name="Liimatainen K."/>
            <person name="Lipzen A."/>
            <person name="Lukacs Z."/>
            <person name="Mihaltcheva S."/>
            <person name="Morgado L.N."/>
            <person name="Niskanen T."/>
            <person name="Noordeloos M.E."/>
            <person name="Ohm R.A."/>
            <person name="Ortiz-Santana B."/>
            <person name="Ovrebo C."/>
            <person name="Racz N."/>
            <person name="Riley R."/>
            <person name="Savchenko A."/>
            <person name="Shiryaev A."/>
            <person name="Soop K."/>
            <person name="Spirin V."/>
            <person name="Szebenyi C."/>
            <person name="Tomsovsky M."/>
            <person name="Tulloss R.E."/>
            <person name="Uehling J."/>
            <person name="Grigoriev I.V."/>
            <person name="Vagvolgyi C."/>
            <person name="Papp T."/>
            <person name="Martin F.M."/>
            <person name="Miettinen O."/>
            <person name="Hibbett D.S."/>
            <person name="Nagy L.G."/>
        </authorList>
    </citation>
    <scope>NUCLEOTIDE SEQUENCE [LARGE SCALE GENOMIC DNA]</scope>
    <source>
        <strain evidence="6 7">HHB13444</strain>
    </source>
</reference>
<organism evidence="6 7">
    <name type="scientific">Polyporus arcularius HHB13444</name>
    <dbReference type="NCBI Taxonomy" id="1314778"/>
    <lineage>
        <taxon>Eukaryota</taxon>
        <taxon>Fungi</taxon>
        <taxon>Dikarya</taxon>
        <taxon>Basidiomycota</taxon>
        <taxon>Agaricomycotina</taxon>
        <taxon>Agaricomycetes</taxon>
        <taxon>Polyporales</taxon>
        <taxon>Polyporaceae</taxon>
        <taxon>Polyporus</taxon>
    </lineage>
</organism>
<dbReference type="PROSITE" id="PS01360">
    <property type="entry name" value="ZF_MYND_1"/>
    <property type="match status" value="1"/>
</dbReference>
<dbReference type="InParanoid" id="A0A5C3PPK5"/>
<dbReference type="SUPFAM" id="SSF144232">
    <property type="entry name" value="HIT/MYND zinc finger-like"/>
    <property type="match status" value="1"/>
</dbReference>
<accession>A0A5C3PPK5</accession>
<evidence type="ECO:0000259" key="5">
    <source>
        <dbReference type="PROSITE" id="PS50865"/>
    </source>
</evidence>
<dbReference type="GO" id="GO:0008270">
    <property type="term" value="F:zinc ion binding"/>
    <property type="evidence" value="ECO:0007669"/>
    <property type="project" value="UniProtKB-KW"/>
</dbReference>
<proteinExistence type="predicted"/>
<sequence>MPPIGGLNAAILPNFEACAFCMKRAKGLANPLRKCAGCSIALYCSKECQRSAWPSHKTFCRSGRGSGAGTESAGDLYGYPTVMALSMAIKEWSQLHEHTFNIIANLMVYASGGVEHVLRNPRALLVRVRARPGAIDSNPAFKFYVDGADVLHRDDSRILGDGWDTMMAECRKEAARARRKDPSAPWAGILPTVFHALSKPSVISLTQYAIYRFQLEDCHRTPLDPQMHAVFMDHVEMCAMSMSLGHVYLRPPNSELLSGRFLPPVMQMVRSNKHWRRVPIEGIDDYWDTIAALMASQPERFTSGLQPRELWAHFLRACFVSRATEHNAA</sequence>
<gene>
    <name evidence="6" type="ORF">K466DRAFT_521749</name>
</gene>
<keyword evidence="2 4" id="KW-0863">Zinc-finger</keyword>
<evidence type="ECO:0000256" key="1">
    <source>
        <dbReference type="ARBA" id="ARBA00022723"/>
    </source>
</evidence>
<evidence type="ECO:0000256" key="2">
    <source>
        <dbReference type="ARBA" id="ARBA00022771"/>
    </source>
</evidence>
<dbReference type="PROSITE" id="PS50865">
    <property type="entry name" value="ZF_MYND_2"/>
    <property type="match status" value="1"/>
</dbReference>
<evidence type="ECO:0000313" key="6">
    <source>
        <dbReference type="EMBL" id="TFK87933.1"/>
    </source>
</evidence>
<evidence type="ECO:0000313" key="7">
    <source>
        <dbReference type="Proteomes" id="UP000308197"/>
    </source>
</evidence>
<dbReference type="AlphaFoldDB" id="A0A5C3PPK5"/>
<dbReference type="STRING" id="1314778.A0A5C3PPK5"/>
<dbReference type="InterPro" id="IPR002893">
    <property type="entry name" value="Znf_MYND"/>
</dbReference>
<protein>
    <recommendedName>
        <fullName evidence="5">MYND-type domain-containing protein</fullName>
    </recommendedName>
</protein>
<name>A0A5C3PPK5_9APHY</name>